<dbReference type="EMBL" id="CP061799">
    <property type="protein sequence ID" value="QTA83324.1"/>
    <property type="molecule type" value="Genomic_DNA"/>
</dbReference>
<evidence type="ECO:0000313" key="1">
    <source>
        <dbReference type="EMBL" id="QTA83324.1"/>
    </source>
</evidence>
<name>A0A975GJ94_9BACT</name>
<dbReference type="Proteomes" id="UP000663720">
    <property type="component" value="Chromosome"/>
</dbReference>
<keyword evidence="2" id="KW-1185">Reference proteome</keyword>
<dbReference type="KEGG" id="dli:dnl_57240"/>
<dbReference type="RefSeq" id="WP_207689171.1">
    <property type="nucleotide sequence ID" value="NZ_CP061799.1"/>
</dbReference>
<protein>
    <submittedName>
        <fullName evidence="1">Uncharacterized protein</fullName>
    </submittedName>
</protein>
<reference evidence="1" key="1">
    <citation type="journal article" date="2021" name="Microb. Physiol.">
        <title>Proteogenomic Insights into the Physiology of Marine, Sulfate-Reducing, Filamentous Desulfonema limicola and Desulfonema magnum.</title>
        <authorList>
            <person name="Schnaars V."/>
            <person name="Wohlbrand L."/>
            <person name="Scheve S."/>
            <person name="Hinrichs C."/>
            <person name="Reinhardt R."/>
            <person name="Rabus R."/>
        </authorList>
    </citation>
    <scope>NUCLEOTIDE SEQUENCE</scope>
    <source>
        <strain evidence="1">5ac10</strain>
    </source>
</reference>
<dbReference type="AlphaFoldDB" id="A0A975GJ94"/>
<evidence type="ECO:0000313" key="2">
    <source>
        <dbReference type="Proteomes" id="UP000663720"/>
    </source>
</evidence>
<proteinExistence type="predicted"/>
<accession>A0A975GJ94</accession>
<organism evidence="1 2">
    <name type="scientific">Desulfonema limicola</name>
    <dbReference type="NCBI Taxonomy" id="45656"/>
    <lineage>
        <taxon>Bacteria</taxon>
        <taxon>Pseudomonadati</taxon>
        <taxon>Thermodesulfobacteriota</taxon>
        <taxon>Desulfobacteria</taxon>
        <taxon>Desulfobacterales</taxon>
        <taxon>Desulfococcaceae</taxon>
        <taxon>Desulfonema</taxon>
    </lineage>
</organism>
<sequence>MMHKKKVFVFNIIIIFCFLFFADFAGAERSISEKDYISEQRQNFYGFVPVVGSGYIISRTDSQWPGSVTLEMSRDTSLLISIEAQGNNPAGLIMLASEILSPRVLKQVWAWDDLRYILRFWTGNYWTPKGECDSTGCPKIRFQAVRGTSEIIILDKR</sequence>
<gene>
    <name evidence="1" type="ORF">dnl_57240</name>
</gene>